<dbReference type="InParanoid" id="A8NC59"/>
<feature type="compositionally biased region" description="Low complexity" evidence="3">
    <location>
        <begin position="815"/>
        <end position="833"/>
    </location>
</feature>
<feature type="coiled-coil region" evidence="2">
    <location>
        <begin position="194"/>
        <end position="235"/>
    </location>
</feature>
<keyword evidence="1 2" id="KW-0175">Coiled coil</keyword>
<feature type="compositionally biased region" description="Polar residues" evidence="3">
    <location>
        <begin position="467"/>
        <end position="480"/>
    </location>
</feature>
<proteinExistence type="predicted"/>
<evidence type="ECO:0000313" key="6">
    <source>
        <dbReference type="Proteomes" id="UP000001861"/>
    </source>
</evidence>
<feature type="region of interest" description="Disordered" evidence="3">
    <location>
        <begin position="467"/>
        <end position="504"/>
    </location>
</feature>
<dbReference type="InterPro" id="IPR009449">
    <property type="entry name" value="Sec2_N"/>
</dbReference>
<evidence type="ECO:0000259" key="4">
    <source>
        <dbReference type="Pfam" id="PF06428"/>
    </source>
</evidence>
<feature type="region of interest" description="Disordered" evidence="3">
    <location>
        <begin position="549"/>
        <end position="582"/>
    </location>
</feature>
<feature type="compositionally biased region" description="Pro residues" evidence="3">
    <location>
        <begin position="638"/>
        <end position="664"/>
    </location>
</feature>
<feature type="region of interest" description="Disordered" evidence="3">
    <location>
        <begin position="1"/>
        <end position="51"/>
    </location>
</feature>
<feature type="compositionally biased region" description="Basic and acidic residues" evidence="3">
    <location>
        <begin position="1061"/>
        <end position="1071"/>
    </location>
</feature>
<dbReference type="EMBL" id="AACS02000009">
    <property type="protein sequence ID" value="EAU89437.1"/>
    <property type="molecule type" value="Genomic_DNA"/>
</dbReference>
<evidence type="ECO:0000313" key="5">
    <source>
        <dbReference type="EMBL" id="EAU89437.1"/>
    </source>
</evidence>
<feature type="region of interest" description="Disordered" evidence="3">
    <location>
        <begin position="594"/>
        <end position="1115"/>
    </location>
</feature>
<protein>
    <recommendedName>
        <fullName evidence="4">GDP/GTP exchange factor Sec2 N-terminal domain-containing protein</fullName>
    </recommendedName>
</protein>
<evidence type="ECO:0000256" key="1">
    <source>
        <dbReference type="ARBA" id="ARBA00023054"/>
    </source>
</evidence>
<dbReference type="CDD" id="cd21044">
    <property type="entry name" value="Rab11BD_RAB3IP_like"/>
    <property type="match status" value="1"/>
</dbReference>
<feature type="compositionally biased region" description="Low complexity" evidence="3">
    <location>
        <begin position="549"/>
        <end position="571"/>
    </location>
</feature>
<gene>
    <name evidence="5" type="ORF">CC1G_07663</name>
</gene>
<dbReference type="Proteomes" id="UP000001861">
    <property type="component" value="Unassembled WGS sequence"/>
</dbReference>
<name>A8NC59_COPC7</name>
<dbReference type="InterPro" id="IPR040351">
    <property type="entry name" value="RAB3IL/RAB3IP/Sec2"/>
</dbReference>
<feature type="coiled-coil region" evidence="2">
    <location>
        <begin position="59"/>
        <end position="93"/>
    </location>
</feature>
<dbReference type="GO" id="GO:0051286">
    <property type="term" value="C:cell tip"/>
    <property type="evidence" value="ECO:0007669"/>
    <property type="project" value="TreeGrafter"/>
</dbReference>
<feature type="compositionally biased region" description="Basic and acidic residues" evidence="3">
    <location>
        <begin position="868"/>
        <end position="898"/>
    </location>
</feature>
<comment type="caution">
    <text evidence="5">The sequence shown here is derived from an EMBL/GenBank/DDBJ whole genome shotgun (WGS) entry which is preliminary data.</text>
</comment>
<sequence length="1145" mass="120977">MPEDPDIPPPILNGDSSPQPPTASTTTTDNDQDAPKSPTAPTHKPQTHSVDRDAQEMVITSLRAQIQDLFSQVTELNNKLVKSYDRVSDLEDDLHVASANLRTSSVRISQLEMERTQHLAALNTGLLVEKSHVTTELNRLMEKATEEAAQRGQAESARAAIEKDLDDLSASLFDQANTMVAEARFAQHLSEQKVVEAERALKGAEEAVSIMQAQMQALQAEKEEAEKKTNEMQVKMGKGKWLERIQSVDLSKPIKLLSSHVPYQEFLLFVAHLRSLHQTSPGPPAMTTILPLPFLARLSNEDSDPTLRLDLAPSLNWLSRRSVLSAIHTGQLTIEPISVSSLLSESTLYSSPVTVAGLSSNNDSVSCALCGSTITTVSEYLQHRAQRPTHTQNTSWSGSFFKKARAASITSHSSRPPSPTHSISQIGNGSTTQSQSQQVYIFRVAQQQTTSTISSSLHIPTSIAKSLSQGSIPSTSSTPYLTPMGGSPSTSMAGTQTPNTSPNNNQPITIYPLCSSGWCLKRLRSTCTLWAYVRTGIVEKVWEEEIPTIATAPPASGTGTASSTPSSTPTDTKPPLPPRKRGLWGFATAIGERAVSWSESDKDKKAKAAAAASAPQDPPPLPPRRGSAVAPPATMRRLPPPPPPIETSAAPPAPVANGVPPPLPKRSEGRKRTPPSKTGDLPEDGGATHQVEDGAAPSTPHKLIFDAADPQSPIRASRGNTEGEGADPTTNATAATSSAPPHAEPPVVNGTAASEKDGDASTEAAKPAVDSTLTPASPVRPNRFSLPRSVPLPDSRPDTPIDATADPKATNGTVAPPSRTASPATPSTPTGTAGPPPPIPRRAAARRPVPAPPPSRPVTPQQAGGEAKAQEDAKKDVVVDGGEKKDGETDGEKPKVDEEAKEDSEATAVVEGEAKEKESIDSGDASALPSTTTLADKDEESKKDAESTLPDPAVPASDSTPAVQLEEPEAKLTGTPASEGDSDVFVDALSSTTTKETLAVPSGSEQDGGGSSEPSVSVEEESAASEAKADGAVGSGSPTSEDKKSDEEVPEAASATGDATPEAKEKEKDDNAPPQLVEEQPKDLPPPPVEEPESKTVSPAEDKEDADPNDKEVYIGEATWEERTWKELVRLREDMFWARIGGLRG</sequence>
<evidence type="ECO:0000256" key="3">
    <source>
        <dbReference type="SAM" id="MobiDB-lite"/>
    </source>
</evidence>
<dbReference type="GO" id="GO:0070319">
    <property type="term" value="C:Golgi to plasma membrane transport vesicle"/>
    <property type="evidence" value="ECO:0007669"/>
    <property type="project" value="TreeGrafter"/>
</dbReference>
<dbReference type="VEuPathDB" id="FungiDB:CC1G_07663"/>
<dbReference type="Gene3D" id="6.10.140.910">
    <property type="match status" value="1"/>
</dbReference>
<feature type="compositionally biased region" description="Basic and acidic residues" evidence="3">
    <location>
        <begin position="935"/>
        <end position="946"/>
    </location>
</feature>
<dbReference type="GeneID" id="6008888"/>
<dbReference type="PANTHER" id="PTHR14430">
    <property type="entry name" value="RABIN3-RELATED"/>
    <property type="match status" value="1"/>
</dbReference>
<dbReference type="SUPFAM" id="SSF144284">
    <property type="entry name" value="Sec2 N-terminal region"/>
    <property type="match status" value="1"/>
</dbReference>
<dbReference type="Pfam" id="PF06428">
    <property type="entry name" value="Sec2p"/>
    <property type="match status" value="1"/>
</dbReference>
<dbReference type="RefSeq" id="XP_001832403.1">
    <property type="nucleotide sequence ID" value="XM_001832351.1"/>
</dbReference>
<dbReference type="STRING" id="240176.A8NC59"/>
<dbReference type="GO" id="GO:0006887">
    <property type="term" value="P:exocytosis"/>
    <property type="evidence" value="ECO:0007669"/>
    <property type="project" value="TreeGrafter"/>
</dbReference>
<dbReference type="OrthoDB" id="1748564at2759"/>
<evidence type="ECO:0000256" key="2">
    <source>
        <dbReference type="SAM" id="Coils"/>
    </source>
</evidence>
<dbReference type="OMA" id="REDMFWA"/>
<organism evidence="5 6">
    <name type="scientific">Coprinopsis cinerea (strain Okayama-7 / 130 / ATCC MYA-4618 / FGSC 9003)</name>
    <name type="common">Inky cap fungus</name>
    <name type="synonym">Hormographiella aspergillata</name>
    <dbReference type="NCBI Taxonomy" id="240176"/>
    <lineage>
        <taxon>Eukaryota</taxon>
        <taxon>Fungi</taxon>
        <taxon>Dikarya</taxon>
        <taxon>Basidiomycota</taxon>
        <taxon>Agaricomycotina</taxon>
        <taxon>Agaricomycetes</taxon>
        <taxon>Agaricomycetidae</taxon>
        <taxon>Agaricales</taxon>
        <taxon>Agaricineae</taxon>
        <taxon>Psathyrellaceae</taxon>
        <taxon>Coprinopsis</taxon>
    </lineage>
</organism>
<feature type="compositionally biased region" description="Low complexity" evidence="3">
    <location>
        <begin position="728"/>
        <end position="741"/>
    </location>
</feature>
<reference evidence="5 6" key="1">
    <citation type="journal article" date="2010" name="Proc. Natl. Acad. Sci. U.S.A.">
        <title>Insights into evolution of multicellular fungi from the assembled chromosomes of the mushroom Coprinopsis cinerea (Coprinus cinereus).</title>
        <authorList>
            <person name="Stajich J.E."/>
            <person name="Wilke S.K."/>
            <person name="Ahren D."/>
            <person name="Au C.H."/>
            <person name="Birren B.W."/>
            <person name="Borodovsky M."/>
            <person name="Burns C."/>
            <person name="Canback B."/>
            <person name="Casselton L.A."/>
            <person name="Cheng C.K."/>
            <person name="Deng J."/>
            <person name="Dietrich F.S."/>
            <person name="Fargo D.C."/>
            <person name="Farman M.L."/>
            <person name="Gathman A.C."/>
            <person name="Goldberg J."/>
            <person name="Guigo R."/>
            <person name="Hoegger P.J."/>
            <person name="Hooker J.B."/>
            <person name="Huggins A."/>
            <person name="James T.Y."/>
            <person name="Kamada T."/>
            <person name="Kilaru S."/>
            <person name="Kodira C."/>
            <person name="Kues U."/>
            <person name="Kupfer D."/>
            <person name="Kwan H.S."/>
            <person name="Lomsadze A."/>
            <person name="Li W."/>
            <person name="Lilly W.W."/>
            <person name="Ma L.J."/>
            <person name="Mackey A.J."/>
            <person name="Manning G."/>
            <person name="Martin F."/>
            <person name="Muraguchi H."/>
            <person name="Natvig D.O."/>
            <person name="Palmerini H."/>
            <person name="Ramesh M.A."/>
            <person name="Rehmeyer C.J."/>
            <person name="Roe B.A."/>
            <person name="Shenoy N."/>
            <person name="Stanke M."/>
            <person name="Ter-Hovhannisyan V."/>
            <person name="Tunlid A."/>
            <person name="Velagapudi R."/>
            <person name="Vision T.J."/>
            <person name="Zeng Q."/>
            <person name="Zolan M.E."/>
            <person name="Pukkila P.J."/>
        </authorList>
    </citation>
    <scope>NUCLEOTIDE SEQUENCE [LARGE SCALE GENOMIC DNA]</scope>
    <source>
        <strain evidence="6">Okayama-7 / 130 / ATCC MYA-4618 / FGSC 9003</strain>
    </source>
</reference>
<accession>A8NC59</accession>
<dbReference type="eggNOG" id="KOG4324">
    <property type="taxonomic scope" value="Eukaryota"/>
</dbReference>
<dbReference type="GO" id="GO:0005085">
    <property type="term" value="F:guanyl-nucleotide exchange factor activity"/>
    <property type="evidence" value="ECO:0007669"/>
    <property type="project" value="InterPro"/>
</dbReference>
<feature type="compositionally biased region" description="Low complexity" evidence="3">
    <location>
        <begin position="495"/>
        <end position="504"/>
    </location>
</feature>
<dbReference type="PANTHER" id="PTHR14430:SF0">
    <property type="entry name" value="SEC2P DOMAIN-CONTAINING PROTEIN"/>
    <property type="match status" value="1"/>
</dbReference>
<dbReference type="AlphaFoldDB" id="A8NC59"/>
<keyword evidence="6" id="KW-1185">Reference proteome</keyword>
<feature type="compositionally biased region" description="Low complexity" evidence="3">
    <location>
        <begin position="408"/>
        <end position="430"/>
    </location>
</feature>
<feature type="compositionally biased region" description="Basic and acidic residues" evidence="3">
    <location>
        <begin position="1106"/>
        <end position="1115"/>
    </location>
</feature>
<feature type="region of interest" description="Disordered" evidence="3">
    <location>
        <begin position="407"/>
        <end position="430"/>
    </location>
</feature>
<dbReference type="KEGG" id="cci:CC1G_07663"/>
<feature type="domain" description="GDP/GTP exchange factor Sec2 N-terminal" evidence="4">
    <location>
        <begin position="88"/>
        <end position="219"/>
    </location>
</feature>